<dbReference type="Pfam" id="PF00358">
    <property type="entry name" value="PTS_EIIA_1"/>
    <property type="match status" value="1"/>
</dbReference>
<accession>A0A553STF4</accession>
<evidence type="ECO:0000256" key="1">
    <source>
        <dbReference type="ARBA" id="ARBA00004496"/>
    </source>
</evidence>
<evidence type="ECO:0000256" key="5">
    <source>
        <dbReference type="ARBA" id="ARBA00022683"/>
    </source>
</evidence>
<name>A0A553STF4_NIACI</name>
<evidence type="ECO:0000256" key="3">
    <source>
        <dbReference type="ARBA" id="ARBA00022597"/>
    </source>
</evidence>
<dbReference type="GO" id="GO:0005737">
    <property type="term" value="C:cytoplasm"/>
    <property type="evidence" value="ECO:0007669"/>
    <property type="project" value="UniProtKB-SubCell"/>
</dbReference>
<dbReference type="PROSITE" id="PS51093">
    <property type="entry name" value="PTS_EIIA_TYPE_1"/>
    <property type="match status" value="1"/>
</dbReference>
<keyword evidence="5" id="KW-0598">Phosphotransferase system</keyword>
<dbReference type="InterPro" id="IPR011055">
    <property type="entry name" value="Dup_hybrid_motif"/>
</dbReference>
<dbReference type="Proteomes" id="UP000319837">
    <property type="component" value="Unassembled WGS sequence"/>
</dbReference>
<dbReference type="SUPFAM" id="SSF51261">
    <property type="entry name" value="Duplicated hybrid motif"/>
    <property type="match status" value="1"/>
</dbReference>
<dbReference type="GO" id="GO:0009401">
    <property type="term" value="P:phosphoenolpyruvate-dependent sugar phosphotransferase system"/>
    <property type="evidence" value="ECO:0007669"/>
    <property type="project" value="UniProtKB-KW"/>
</dbReference>
<comment type="subcellular location">
    <subcellularLocation>
        <location evidence="1">Cytoplasm</location>
    </subcellularLocation>
</comment>
<keyword evidence="6" id="KW-0418">Kinase</keyword>
<evidence type="ECO:0000313" key="8">
    <source>
        <dbReference type="EMBL" id="TRZ40280.1"/>
    </source>
</evidence>
<evidence type="ECO:0000256" key="4">
    <source>
        <dbReference type="ARBA" id="ARBA00022679"/>
    </source>
</evidence>
<reference evidence="9" key="1">
    <citation type="submission" date="2018-10" db="EMBL/GenBank/DDBJ databases">
        <title>FDA dAtabase for Regulatory Grade micrObial Sequences (FDA-ARGOS): Supporting development and validation of Infectious Disease Dx tests.</title>
        <authorList>
            <person name="Minogue T."/>
            <person name="Wolcott M."/>
            <person name="Wasieloski L."/>
            <person name="Aguilar W."/>
            <person name="Moore D."/>
            <person name="Tallon L."/>
            <person name="Sadzewicz L."/>
            <person name="Sengamalay N."/>
            <person name="Ott S."/>
            <person name="Godinez A."/>
            <person name="Nagaraj S."/>
            <person name="Vavikolanu K."/>
            <person name="Vyas G."/>
            <person name="Nadendla S."/>
            <person name="George J."/>
            <person name="Sichtig H."/>
        </authorList>
    </citation>
    <scope>NUCLEOTIDE SEQUENCE [LARGE SCALE GENOMIC DNA]</scope>
    <source>
        <strain evidence="9">FDAARGOS_343</strain>
    </source>
</reference>
<dbReference type="PROSITE" id="PS00371">
    <property type="entry name" value="PTS_EIIA_TYPE_1_HIS"/>
    <property type="match status" value="1"/>
</dbReference>
<evidence type="ECO:0000313" key="9">
    <source>
        <dbReference type="Proteomes" id="UP000319837"/>
    </source>
</evidence>
<dbReference type="InterPro" id="IPR050890">
    <property type="entry name" value="PTS_EIIA_component"/>
</dbReference>
<dbReference type="FunFam" id="2.70.70.10:FF:000001">
    <property type="entry name" value="PTS system glucose-specific IIA component"/>
    <property type="match status" value="1"/>
</dbReference>
<evidence type="ECO:0000259" key="7">
    <source>
        <dbReference type="PROSITE" id="PS51093"/>
    </source>
</evidence>
<feature type="domain" description="PTS EIIA type-1" evidence="7">
    <location>
        <begin position="28"/>
        <end position="132"/>
    </location>
</feature>
<dbReference type="RefSeq" id="WP_185763679.1">
    <property type="nucleotide sequence ID" value="NZ_RIBP01000001.1"/>
</dbReference>
<dbReference type="Gene3D" id="2.70.70.10">
    <property type="entry name" value="Glucose Permease (Domain IIA)"/>
    <property type="match status" value="1"/>
</dbReference>
<comment type="caution">
    <text evidence="8">The sequence shown here is derived from an EMBL/GenBank/DDBJ whole genome shotgun (WGS) entry which is preliminary data.</text>
</comment>
<dbReference type="GO" id="GO:0016301">
    <property type="term" value="F:kinase activity"/>
    <property type="evidence" value="ECO:0007669"/>
    <property type="project" value="UniProtKB-KW"/>
</dbReference>
<dbReference type="PANTHER" id="PTHR45008">
    <property type="entry name" value="PTS SYSTEM GLUCOSE-SPECIFIC EIIA COMPONENT"/>
    <property type="match status" value="1"/>
</dbReference>
<dbReference type="PANTHER" id="PTHR45008:SF1">
    <property type="entry name" value="PTS SYSTEM GLUCOSE-SPECIFIC EIIA COMPONENT"/>
    <property type="match status" value="1"/>
</dbReference>
<protein>
    <submittedName>
        <fullName evidence="8">PTS glucose transporter subunit IIA</fullName>
    </submittedName>
</protein>
<dbReference type="NCBIfam" id="TIGR00830">
    <property type="entry name" value="PTBA"/>
    <property type="match status" value="1"/>
</dbReference>
<keyword evidence="2" id="KW-0813">Transport</keyword>
<dbReference type="EMBL" id="RIBP01000001">
    <property type="protein sequence ID" value="TRZ40280.1"/>
    <property type="molecule type" value="Genomic_DNA"/>
</dbReference>
<sequence>MLFKRKSKSVELYAVGNGDLIDIKGVKDQVFSSKLMGEGFAVLPSDGNVFSPIEGDVVSIFNTKHAIGLRSKNGIEILVHMGLDTVELNGEGFELFISENEKVAAGQQIAKMDLDLIKSNGKQTDIIVVITNSSEIKELSIINLGDNVKNSQLVGQINL</sequence>
<keyword evidence="4" id="KW-0808">Transferase</keyword>
<organism evidence="8 9">
    <name type="scientific">Niallia circulans</name>
    <name type="common">Bacillus circulans</name>
    <dbReference type="NCBI Taxonomy" id="1397"/>
    <lineage>
        <taxon>Bacteria</taxon>
        <taxon>Bacillati</taxon>
        <taxon>Bacillota</taxon>
        <taxon>Bacilli</taxon>
        <taxon>Bacillales</taxon>
        <taxon>Bacillaceae</taxon>
        <taxon>Niallia</taxon>
    </lineage>
</organism>
<gene>
    <name evidence="8" type="ORF">CEQ21_04910</name>
</gene>
<keyword evidence="3 8" id="KW-0762">Sugar transport</keyword>
<dbReference type="AlphaFoldDB" id="A0A553STF4"/>
<proteinExistence type="predicted"/>
<dbReference type="InterPro" id="IPR001127">
    <property type="entry name" value="PTS_EIIA_1_perm"/>
</dbReference>
<evidence type="ECO:0000256" key="6">
    <source>
        <dbReference type="ARBA" id="ARBA00022777"/>
    </source>
</evidence>
<evidence type="ECO:0000256" key="2">
    <source>
        <dbReference type="ARBA" id="ARBA00022448"/>
    </source>
</evidence>